<keyword evidence="3" id="KW-0732">Signal</keyword>
<sequence length="424" mass="47019">MLASCKNEPIANPNAPSMEELIKNPTINQLNSLVTGTESSMRTRMEIYIDVVSTLGREYYRHSGADPRWRRAILGSGAATTLPAGGFYATIPWDARYNVVKNCNLLLQGVDKSKFLPNANAKNGYIAFANTIKAYQMLLVLTGTHDNGIRLDVSDPLKPGPIVNRATALEGIAKLLDDADALLDDATFSFTLSEGFAGFNNPAGFRQFNRAIAARVAIYRERWAEALTFLQGSFISQAAGADLYLGPKHIFSLATNDQTNQLFLEPDNTDELQMAHPLYITEIEAGDDRINKARLRPGGIAIPTLPGTHEMRIFNSQTSPFSIIRNEELILIFAEASAQNNALPAAADAVNLIRTRHGLAARLDLDTKDKLIDEILKQRRYSLWGEGHRWIDVRRYNRLNTLPIDRVDDDIFPQLPIPLSEQGV</sequence>
<evidence type="ECO:0000256" key="1">
    <source>
        <dbReference type="ARBA" id="ARBA00004442"/>
    </source>
</evidence>
<dbReference type="InterPro" id="IPR012944">
    <property type="entry name" value="SusD_RagB_dom"/>
</dbReference>
<gene>
    <name evidence="7" type="ORF">WJU16_07470</name>
</gene>
<comment type="subcellular location">
    <subcellularLocation>
        <location evidence="1">Cell outer membrane</location>
    </subcellularLocation>
</comment>
<keyword evidence="4" id="KW-0472">Membrane</keyword>
<dbReference type="Pfam" id="PF07980">
    <property type="entry name" value="SusD_RagB"/>
    <property type="match status" value="1"/>
</dbReference>
<name>A0ABZ2YST6_9BACT</name>
<feature type="domain" description="RagB/SusD" evidence="6">
    <location>
        <begin position="315"/>
        <end position="397"/>
    </location>
</feature>
<dbReference type="Proteomes" id="UP001485459">
    <property type="component" value="Chromosome"/>
</dbReference>
<proteinExistence type="inferred from homology"/>
<dbReference type="RefSeq" id="WP_341837698.1">
    <property type="nucleotide sequence ID" value="NZ_CP149822.1"/>
</dbReference>
<evidence type="ECO:0000256" key="5">
    <source>
        <dbReference type="ARBA" id="ARBA00023237"/>
    </source>
</evidence>
<evidence type="ECO:0000256" key="2">
    <source>
        <dbReference type="ARBA" id="ARBA00006275"/>
    </source>
</evidence>
<dbReference type="SUPFAM" id="SSF48452">
    <property type="entry name" value="TPR-like"/>
    <property type="match status" value="1"/>
</dbReference>
<evidence type="ECO:0000256" key="4">
    <source>
        <dbReference type="ARBA" id="ARBA00023136"/>
    </source>
</evidence>
<comment type="similarity">
    <text evidence="2">Belongs to the SusD family.</text>
</comment>
<evidence type="ECO:0000259" key="6">
    <source>
        <dbReference type="Pfam" id="PF07980"/>
    </source>
</evidence>
<keyword evidence="5" id="KW-0998">Cell outer membrane</keyword>
<dbReference type="Gene3D" id="1.25.40.390">
    <property type="match status" value="1"/>
</dbReference>
<accession>A0ABZ2YST6</accession>
<dbReference type="EMBL" id="CP149822">
    <property type="protein sequence ID" value="WZN42871.1"/>
    <property type="molecule type" value="Genomic_DNA"/>
</dbReference>
<evidence type="ECO:0000256" key="3">
    <source>
        <dbReference type="ARBA" id="ARBA00022729"/>
    </source>
</evidence>
<organism evidence="7 8">
    <name type="scientific">Chitinophaga pollutisoli</name>
    <dbReference type="NCBI Taxonomy" id="3133966"/>
    <lineage>
        <taxon>Bacteria</taxon>
        <taxon>Pseudomonadati</taxon>
        <taxon>Bacteroidota</taxon>
        <taxon>Chitinophagia</taxon>
        <taxon>Chitinophagales</taxon>
        <taxon>Chitinophagaceae</taxon>
        <taxon>Chitinophaga</taxon>
    </lineage>
</organism>
<protein>
    <submittedName>
        <fullName evidence="7">RagB/SusD family nutrient uptake outer membrane protein</fullName>
    </submittedName>
</protein>
<evidence type="ECO:0000313" key="8">
    <source>
        <dbReference type="Proteomes" id="UP001485459"/>
    </source>
</evidence>
<keyword evidence="8" id="KW-1185">Reference proteome</keyword>
<dbReference type="InterPro" id="IPR011990">
    <property type="entry name" value="TPR-like_helical_dom_sf"/>
</dbReference>
<reference evidence="8" key="1">
    <citation type="submission" date="2024-03" db="EMBL/GenBank/DDBJ databases">
        <title>Chitinophaga horti sp. nov., isolated from garden soil.</title>
        <authorList>
            <person name="Lee D.S."/>
            <person name="Han D.M."/>
            <person name="Baek J.H."/>
            <person name="Choi D.G."/>
            <person name="Jeon J.H."/>
            <person name="Jeon C.O."/>
        </authorList>
    </citation>
    <scope>NUCLEOTIDE SEQUENCE [LARGE SCALE GENOMIC DNA]</scope>
    <source>
        <strain evidence="8">GPA1</strain>
    </source>
</reference>
<evidence type="ECO:0000313" key="7">
    <source>
        <dbReference type="EMBL" id="WZN42871.1"/>
    </source>
</evidence>